<keyword evidence="3" id="KW-1185">Reference proteome</keyword>
<dbReference type="AlphaFoldDB" id="A0ABD3IFF1"/>
<sequence length="326" mass="36328">MTPSNAEAKAVAADLIRSWCREKGTECFVENLLKLMDSSYLRSWGGLKHIPFPDTDDLGPSGEIPAQHWRFRFYSGVAAVLGWTERVTYGDPRYWDEELHEVIKRLWPDLPHRNAASERTEKRPLKRRNNEAVAETGSVVKPRRLTTVSKFTFSPTDEKPFSCTVERRLESQPQQFDTPEFGDAAHIDTPTVLVAAEECPVGTCTPSEVPPPSLRDVAKWKQNLRAHMGNRLHRPHVELKDVSEIPVLRPPNSAVDNPYVTRALFGAQHSVGGGLDAMSLSTTLAVWPKFGFGYYITKCVLKLFVAAVNLILGSSYALSTAVVTGL</sequence>
<protein>
    <submittedName>
        <fullName evidence="2">Uncharacterized protein</fullName>
    </submittedName>
</protein>
<dbReference type="Proteomes" id="UP001633002">
    <property type="component" value="Unassembled WGS sequence"/>
</dbReference>
<accession>A0ABD3IFF1</accession>
<proteinExistence type="predicted"/>
<name>A0ABD3IFF1_9MARC</name>
<gene>
    <name evidence="2" type="ORF">R1sor_019192</name>
</gene>
<organism evidence="2 3">
    <name type="scientific">Riccia sorocarpa</name>
    <dbReference type="NCBI Taxonomy" id="122646"/>
    <lineage>
        <taxon>Eukaryota</taxon>
        <taxon>Viridiplantae</taxon>
        <taxon>Streptophyta</taxon>
        <taxon>Embryophyta</taxon>
        <taxon>Marchantiophyta</taxon>
        <taxon>Marchantiopsida</taxon>
        <taxon>Marchantiidae</taxon>
        <taxon>Marchantiales</taxon>
        <taxon>Ricciaceae</taxon>
        <taxon>Riccia</taxon>
    </lineage>
</organism>
<comment type="caution">
    <text evidence="2">The sequence shown here is derived from an EMBL/GenBank/DDBJ whole genome shotgun (WGS) entry which is preliminary data.</text>
</comment>
<dbReference type="EMBL" id="JBJQOH010000001">
    <property type="protein sequence ID" value="KAL3701170.1"/>
    <property type="molecule type" value="Genomic_DNA"/>
</dbReference>
<evidence type="ECO:0000313" key="2">
    <source>
        <dbReference type="EMBL" id="KAL3701170.1"/>
    </source>
</evidence>
<reference evidence="2 3" key="1">
    <citation type="submission" date="2024-09" db="EMBL/GenBank/DDBJ databases">
        <title>Chromosome-scale assembly of Riccia sorocarpa.</title>
        <authorList>
            <person name="Paukszto L."/>
        </authorList>
    </citation>
    <scope>NUCLEOTIDE SEQUENCE [LARGE SCALE GENOMIC DNA]</scope>
    <source>
        <strain evidence="2">LP-2024</strain>
        <tissue evidence="2">Aerial parts of the thallus</tissue>
    </source>
</reference>
<feature type="region of interest" description="Disordered" evidence="1">
    <location>
        <begin position="115"/>
        <end position="136"/>
    </location>
</feature>
<evidence type="ECO:0000313" key="3">
    <source>
        <dbReference type="Proteomes" id="UP001633002"/>
    </source>
</evidence>
<evidence type="ECO:0000256" key="1">
    <source>
        <dbReference type="SAM" id="MobiDB-lite"/>
    </source>
</evidence>